<dbReference type="EMBL" id="CM042012">
    <property type="protein sequence ID" value="KAI3753031.1"/>
    <property type="molecule type" value="Genomic_DNA"/>
</dbReference>
<proteinExistence type="predicted"/>
<organism evidence="1 2">
    <name type="scientific">Cichorium intybus</name>
    <name type="common">Chicory</name>
    <dbReference type="NCBI Taxonomy" id="13427"/>
    <lineage>
        <taxon>Eukaryota</taxon>
        <taxon>Viridiplantae</taxon>
        <taxon>Streptophyta</taxon>
        <taxon>Embryophyta</taxon>
        <taxon>Tracheophyta</taxon>
        <taxon>Spermatophyta</taxon>
        <taxon>Magnoliopsida</taxon>
        <taxon>eudicotyledons</taxon>
        <taxon>Gunneridae</taxon>
        <taxon>Pentapetalae</taxon>
        <taxon>asterids</taxon>
        <taxon>campanulids</taxon>
        <taxon>Asterales</taxon>
        <taxon>Asteraceae</taxon>
        <taxon>Cichorioideae</taxon>
        <taxon>Cichorieae</taxon>
        <taxon>Cichoriinae</taxon>
        <taxon>Cichorium</taxon>
    </lineage>
</organism>
<gene>
    <name evidence="1" type="ORF">L2E82_25075</name>
</gene>
<comment type="caution">
    <text evidence="1">The sequence shown here is derived from an EMBL/GenBank/DDBJ whole genome shotgun (WGS) entry which is preliminary data.</text>
</comment>
<name>A0ACB9E2N4_CICIN</name>
<reference evidence="2" key="1">
    <citation type="journal article" date="2022" name="Mol. Ecol. Resour.">
        <title>The genomes of chicory, endive, great burdock and yacon provide insights into Asteraceae palaeo-polyploidization history and plant inulin production.</title>
        <authorList>
            <person name="Fan W."/>
            <person name="Wang S."/>
            <person name="Wang H."/>
            <person name="Wang A."/>
            <person name="Jiang F."/>
            <person name="Liu H."/>
            <person name="Zhao H."/>
            <person name="Xu D."/>
            <person name="Zhang Y."/>
        </authorList>
    </citation>
    <scope>NUCLEOTIDE SEQUENCE [LARGE SCALE GENOMIC DNA]</scope>
    <source>
        <strain evidence="2">cv. Punajuju</strain>
    </source>
</reference>
<accession>A0ACB9E2N4</accession>
<keyword evidence="2" id="KW-1185">Reference proteome</keyword>
<dbReference type="Proteomes" id="UP001055811">
    <property type="component" value="Linkage Group LG04"/>
</dbReference>
<protein>
    <submittedName>
        <fullName evidence="1">Uncharacterized protein</fullName>
    </submittedName>
</protein>
<evidence type="ECO:0000313" key="1">
    <source>
        <dbReference type="EMBL" id="KAI3753031.1"/>
    </source>
</evidence>
<evidence type="ECO:0000313" key="2">
    <source>
        <dbReference type="Proteomes" id="UP001055811"/>
    </source>
</evidence>
<reference evidence="1 2" key="2">
    <citation type="journal article" date="2022" name="Mol. Ecol. Resour.">
        <title>The genomes of chicory, endive, great burdock and yacon provide insights into Asteraceae paleo-polyploidization history and plant inulin production.</title>
        <authorList>
            <person name="Fan W."/>
            <person name="Wang S."/>
            <person name="Wang H."/>
            <person name="Wang A."/>
            <person name="Jiang F."/>
            <person name="Liu H."/>
            <person name="Zhao H."/>
            <person name="Xu D."/>
            <person name="Zhang Y."/>
        </authorList>
    </citation>
    <scope>NUCLEOTIDE SEQUENCE [LARGE SCALE GENOMIC DNA]</scope>
    <source>
        <strain evidence="2">cv. Punajuju</strain>
        <tissue evidence="1">Leaves</tissue>
    </source>
</reference>
<sequence length="107" mass="11499">MIGISQRIVGKVEATGQYYAPKPTNSLWDILPSPAANVQSPKAPIYSGYEISIRNPLVKHVAWAYLQPMSTSPSADGSHRPSNSSSSSSEEDTAGSEGVLIVFFIFI</sequence>